<comment type="similarity">
    <text evidence="1 7 8">Belongs to the universal ribosomal protein uL3 family.</text>
</comment>
<dbReference type="Gene3D" id="2.40.30.10">
    <property type="entry name" value="Translation factors"/>
    <property type="match status" value="1"/>
</dbReference>
<dbReference type="PANTHER" id="PTHR11229:SF16">
    <property type="entry name" value="LARGE RIBOSOMAL SUBUNIT PROTEIN UL3C"/>
    <property type="match status" value="1"/>
</dbReference>
<dbReference type="GO" id="GO:0022625">
    <property type="term" value="C:cytosolic large ribosomal subunit"/>
    <property type="evidence" value="ECO:0007669"/>
    <property type="project" value="TreeGrafter"/>
</dbReference>
<dbReference type="InterPro" id="IPR009000">
    <property type="entry name" value="Transl_B-barrel_sf"/>
</dbReference>
<dbReference type="NCBIfam" id="TIGR03625">
    <property type="entry name" value="L3_bact"/>
    <property type="match status" value="1"/>
</dbReference>
<accession>A0A160T855</accession>
<dbReference type="Gene3D" id="3.30.160.810">
    <property type="match status" value="1"/>
</dbReference>
<dbReference type="HAMAP" id="MF_01325_B">
    <property type="entry name" value="Ribosomal_uL3_B"/>
    <property type="match status" value="1"/>
</dbReference>
<keyword evidence="2 7" id="KW-0699">rRNA-binding</keyword>
<dbReference type="AlphaFoldDB" id="A0A160T855"/>
<dbReference type="GO" id="GO:0006412">
    <property type="term" value="P:translation"/>
    <property type="evidence" value="ECO:0007669"/>
    <property type="project" value="UniProtKB-UniRule"/>
</dbReference>
<evidence type="ECO:0000256" key="8">
    <source>
        <dbReference type="RuleBase" id="RU003905"/>
    </source>
</evidence>
<proteinExistence type="inferred from homology"/>
<reference evidence="11" key="1">
    <citation type="submission" date="2016-01" db="EMBL/GenBank/DDBJ databases">
        <authorList>
            <person name="Mcilroy J.S."/>
            <person name="Karst M S."/>
            <person name="Albertsen M."/>
        </authorList>
    </citation>
    <scope>NUCLEOTIDE SEQUENCE</scope>
    <source>
        <strain evidence="11">Cfx-K</strain>
    </source>
</reference>
<dbReference type="GO" id="GO:0003735">
    <property type="term" value="F:structural constituent of ribosome"/>
    <property type="evidence" value="ECO:0007669"/>
    <property type="project" value="UniProtKB-UniRule"/>
</dbReference>
<evidence type="ECO:0000256" key="4">
    <source>
        <dbReference type="ARBA" id="ARBA00022980"/>
    </source>
</evidence>
<dbReference type="FunFam" id="2.40.30.10:FF:000004">
    <property type="entry name" value="50S ribosomal protein L3"/>
    <property type="match status" value="1"/>
</dbReference>
<evidence type="ECO:0000256" key="10">
    <source>
        <dbReference type="SAM" id="MobiDB-lite"/>
    </source>
</evidence>
<evidence type="ECO:0000256" key="1">
    <source>
        <dbReference type="ARBA" id="ARBA00006540"/>
    </source>
</evidence>
<dbReference type="EMBL" id="LN890655">
    <property type="protein sequence ID" value="CUS05315.2"/>
    <property type="molecule type" value="Genomic_DNA"/>
</dbReference>
<dbReference type="InterPro" id="IPR019926">
    <property type="entry name" value="Ribosomal_uL3_CS"/>
</dbReference>
<dbReference type="InterPro" id="IPR000597">
    <property type="entry name" value="Ribosomal_uL3"/>
</dbReference>
<comment type="function">
    <text evidence="7 9">One of the primary rRNA binding proteins, it binds directly near the 3'-end of the 23S rRNA, where it nucleates assembly of the 50S subunit.</text>
</comment>
<dbReference type="KEGG" id="pbf:CFX0092_A3437"/>
<keyword evidence="5 7" id="KW-0687">Ribonucleoprotein</keyword>
<evidence type="ECO:0000256" key="9">
    <source>
        <dbReference type="RuleBase" id="RU003906"/>
    </source>
</evidence>
<evidence type="ECO:0000256" key="5">
    <source>
        <dbReference type="ARBA" id="ARBA00023274"/>
    </source>
</evidence>
<sequence>MKGLIGKKVGMTQVFDDAGVVTPVTIIQAGPCFVTQVKDEKSDGYSAVQLGFGEVSVKRLTQGQQGHLGVMKADKKGRRKGKGIPAVRYLREFRTGKTTDYHVGQQLTVTQFEVGDKVDVVGKTKGKGFAGVVKRHNYAGGVRTHGQSDRWRAPGSIGSATEMSRVPKGKTMAGHMGNERQTAQNLEVVRIDAERNLIAIKGAVPGAKGGLVIIRDAAKG</sequence>
<dbReference type="InterPro" id="IPR019927">
    <property type="entry name" value="Ribosomal_uL3_bac/org-type"/>
</dbReference>
<comment type="subunit">
    <text evidence="7 9">Part of the 50S ribosomal subunit. Forms a cluster with proteins L14 and L19.</text>
</comment>
<evidence type="ECO:0000256" key="7">
    <source>
        <dbReference type="HAMAP-Rule" id="MF_01325"/>
    </source>
</evidence>
<dbReference type="Pfam" id="PF00297">
    <property type="entry name" value="Ribosomal_L3"/>
    <property type="match status" value="1"/>
</dbReference>
<evidence type="ECO:0000256" key="3">
    <source>
        <dbReference type="ARBA" id="ARBA00022884"/>
    </source>
</evidence>
<dbReference type="Proteomes" id="UP000215027">
    <property type="component" value="Chromosome I"/>
</dbReference>
<keyword evidence="12" id="KW-1185">Reference proteome</keyword>
<dbReference type="PROSITE" id="PS00474">
    <property type="entry name" value="RIBOSOMAL_L3"/>
    <property type="match status" value="1"/>
</dbReference>
<name>A0A160T855_9CHLR</name>
<evidence type="ECO:0000313" key="12">
    <source>
        <dbReference type="Proteomes" id="UP000215027"/>
    </source>
</evidence>
<gene>
    <name evidence="7 11" type="primary">rplC</name>
    <name evidence="11" type="ORF">CFX0092_A3437</name>
</gene>
<feature type="region of interest" description="Disordered" evidence="10">
    <location>
        <begin position="143"/>
        <end position="162"/>
    </location>
</feature>
<evidence type="ECO:0000256" key="2">
    <source>
        <dbReference type="ARBA" id="ARBA00022730"/>
    </source>
</evidence>
<dbReference type="GO" id="GO:0019843">
    <property type="term" value="F:rRNA binding"/>
    <property type="evidence" value="ECO:0007669"/>
    <property type="project" value="UniProtKB-UniRule"/>
</dbReference>
<protein>
    <recommendedName>
        <fullName evidence="6 7">Large ribosomal subunit protein uL3</fullName>
    </recommendedName>
</protein>
<evidence type="ECO:0000256" key="6">
    <source>
        <dbReference type="ARBA" id="ARBA00035243"/>
    </source>
</evidence>
<evidence type="ECO:0000313" key="11">
    <source>
        <dbReference type="EMBL" id="CUS05315.2"/>
    </source>
</evidence>
<dbReference type="PANTHER" id="PTHR11229">
    <property type="entry name" value="50S RIBOSOMAL PROTEIN L3"/>
    <property type="match status" value="1"/>
</dbReference>
<dbReference type="SUPFAM" id="SSF50447">
    <property type="entry name" value="Translation proteins"/>
    <property type="match status" value="1"/>
</dbReference>
<organism evidence="11 12">
    <name type="scientific">Candidatus Promineifilum breve</name>
    <dbReference type="NCBI Taxonomy" id="1806508"/>
    <lineage>
        <taxon>Bacteria</taxon>
        <taxon>Bacillati</taxon>
        <taxon>Chloroflexota</taxon>
        <taxon>Ardenticatenia</taxon>
        <taxon>Candidatus Promineifilales</taxon>
        <taxon>Candidatus Promineifilaceae</taxon>
        <taxon>Candidatus Promineifilum</taxon>
    </lineage>
</organism>
<keyword evidence="4 7" id="KW-0689">Ribosomal protein</keyword>
<keyword evidence="3 7" id="KW-0694">RNA-binding</keyword>